<dbReference type="AlphaFoldDB" id="A0A914RLU0"/>
<keyword evidence="1" id="KW-1133">Transmembrane helix</keyword>
<dbReference type="WBParaSite" id="PEQ_0000282201-mRNA-1">
    <property type="protein sequence ID" value="PEQ_0000282201-mRNA-1"/>
    <property type="gene ID" value="PEQ_0000282201"/>
</dbReference>
<organism evidence="2 3">
    <name type="scientific">Parascaris equorum</name>
    <name type="common">Equine roundworm</name>
    <dbReference type="NCBI Taxonomy" id="6256"/>
    <lineage>
        <taxon>Eukaryota</taxon>
        <taxon>Metazoa</taxon>
        <taxon>Ecdysozoa</taxon>
        <taxon>Nematoda</taxon>
        <taxon>Chromadorea</taxon>
        <taxon>Rhabditida</taxon>
        <taxon>Spirurina</taxon>
        <taxon>Ascaridomorpha</taxon>
        <taxon>Ascaridoidea</taxon>
        <taxon>Ascarididae</taxon>
        <taxon>Parascaris</taxon>
    </lineage>
</organism>
<accession>A0A914RLU0</accession>
<dbReference type="Proteomes" id="UP000887564">
    <property type="component" value="Unplaced"/>
</dbReference>
<evidence type="ECO:0000313" key="3">
    <source>
        <dbReference type="WBParaSite" id="PEQ_0000282201-mRNA-1"/>
    </source>
</evidence>
<evidence type="ECO:0000256" key="1">
    <source>
        <dbReference type="SAM" id="Phobius"/>
    </source>
</evidence>
<reference evidence="3" key="1">
    <citation type="submission" date="2022-11" db="UniProtKB">
        <authorList>
            <consortium name="WormBaseParasite"/>
        </authorList>
    </citation>
    <scope>IDENTIFICATION</scope>
</reference>
<keyword evidence="1" id="KW-0472">Membrane</keyword>
<sequence length="99" mass="11349">MNLKYVRDVLSICASLLVMQSRAQLQEIADKWLDHDEDSFHSELYFSLYLSFNFLYSHILMSARAASNSEMLASGIVIWMTALRIVVFYTDSKSPISGF</sequence>
<evidence type="ECO:0000313" key="2">
    <source>
        <dbReference type="Proteomes" id="UP000887564"/>
    </source>
</evidence>
<keyword evidence="1" id="KW-0812">Transmembrane</keyword>
<proteinExistence type="predicted"/>
<keyword evidence="2" id="KW-1185">Reference proteome</keyword>
<feature type="transmembrane region" description="Helical" evidence="1">
    <location>
        <begin position="72"/>
        <end position="90"/>
    </location>
</feature>
<name>A0A914RLU0_PAREQ</name>
<protein>
    <submittedName>
        <fullName evidence="3">Uncharacterized protein</fullName>
    </submittedName>
</protein>